<feature type="transmembrane region" description="Helical" evidence="2">
    <location>
        <begin position="311"/>
        <end position="331"/>
    </location>
</feature>
<keyword evidence="4" id="KW-1185">Reference proteome</keyword>
<feature type="compositionally biased region" description="Acidic residues" evidence="1">
    <location>
        <begin position="278"/>
        <end position="287"/>
    </location>
</feature>
<evidence type="ECO:0000256" key="2">
    <source>
        <dbReference type="SAM" id="Phobius"/>
    </source>
</evidence>
<feature type="compositionally biased region" description="Polar residues" evidence="1">
    <location>
        <begin position="254"/>
        <end position="271"/>
    </location>
</feature>
<feature type="region of interest" description="Disordered" evidence="1">
    <location>
        <begin position="171"/>
        <end position="197"/>
    </location>
</feature>
<feature type="transmembrane region" description="Helical" evidence="2">
    <location>
        <begin position="372"/>
        <end position="391"/>
    </location>
</feature>
<dbReference type="EMBL" id="QKKF02002184">
    <property type="protein sequence ID" value="RZF48499.1"/>
    <property type="molecule type" value="Genomic_DNA"/>
</dbReference>
<keyword evidence="2" id="KW-1133">Transmembrane helix</keyword>
<protein>
    <submittedName>
        <fullName evidence="3">Uncharacterized protein</fullName>
    </submittedName>
</protein>
<feature type="region of interest" description="Disordered" evidence="1">
    <location>
        <begin position="254"/>
        <end position="287"/>
    </location>
</feature>
<evidence type="ECO:0000313" key="4">
    <source>
        <dbReference type="Proteomes" id="UP000291343"/>
    </source>
</evidence>
<name>A0A482XSN8_LAOST</name>
<organism evidence="3 4">
    <name type="scientific">Laodelphax striatellus</name>
    <name type="common">Small brown planthopper</name>
    <name type="synonym">Delphax striatella</name>
    <dbReference type="NCBI Taxonomy" id="195883"/>
    <lineage>
        <taxon>Eukaryota</taxon>
        <taxon>Metazoa</taxon>
        <taxon>Ecdysozoa</taxon>
        <taxon>Arthropoda</taxon>
        <taxon>Hexapoda</taxon>
        <taxon>Insecta</taxon>
        <taxon>Pterygota</taxon>
        <taxon>Neoptera</taxon>
        <taxon>Paraneoptera</taxon>
        <taxon>Hemiptera</taxon>
        <taxon>Auchenorrhyncha</taxon>
        <taxon>Fulgoroidea</taxon>
        <taxon>Delphacidae</taxon>
        <taxon>Criomorphinae</taxon>
        <taxon>Laodelphax</taxon>
    </lineage>
</organism>
<sequence length="410" mass="46440">MTGYFGDEFPSLTDEESIADGLDPTWEEMETNIAPLSIFDPRIMNDNQEMTINNESSTVKSTEQSTDETSAEGDLVSTSEIENNNESSTKKVMIGAVDGSPSSQSTEEVINDLYPELFNSRGKMEPNLDPLSRKVMEISEDQDMIRPISKDYKSLLVPKIENIDYESITSKKGNNDDDDFETSTMSYTNDNNYETSTNVVNHNYDQESSTNRRFNYYSYYDSSTDEVNHKYDHESSTKRRFNYYSYYETSTNGANHDNDLESSTEIFTSDNGSTSMESSDDDDSSVGDMDVDSSITGFITHFSLAIQKVIVYYYIMVGTLFGIATIFHAILLVGVHYDYTTPILIWLIEQGVLLVLDVSYLITMVFYSANSYAIFGYSLIFGFSLYCLLIVKSYHKTLKKLEKLKSIDAV</sequence>
<gene>
    <name evidence="3" type="ORF">LSTR_LSTR007777</name>
</gene>
<keyword evidence="2" id="KW-0472">Membrane</keyword>
<dbReference type="InParanoid" id="A0A482XSN8"/>
<reference evidence="3 4" key="1">
    <citation type="journal article" date="2017" name="Gigascience">
        <title>Genome sequence of the small brown planthopper, Laodelphax striatellus.</title>
        <authorList>
            <person name="Zhu J."/>
            <person name="Jiang F."/>
            <person name="Wang X."/>
            <person name="Yang P."/>
            <person name="Bao Y."/>
            <person name="Zhao W."/>
            <person name="Wang W."/>
            <person name="Lu H."/>
            <person name="Wang Q."/>
            <person name="Cui N."/>
            <person name="Li J."/>
            <person name="Chen X."/>
            <person name="Luo L."/>
            <person name="Yu J."/>
            <person name="Kang L."/>
            <person name="Cui F."/>
        </authorList>
    </citation>
    <scope>NUCLEOTIDE SEQUENCE [LARGE SCALE GENOMIC DNA]</scope>
    <source>
        <strain evidence="3">Lst14</strain>
    </source>
</reference>
<comment type="caution">
    <text evidence="3">The sequence shown here is derived from an EMBL/GenBank/DDBJ whole genome shotgun (WGS) entry which is preliminary data.</text>
</comment>
<keyword evidence="2" id="KW-0812">Transmembrane</keyword>
<feature type="region of interest" description="Disordered" evidence="1">
    <location>
        <begin position="56"/>
        <end position="85"/>
    </location>
</feature>
<feature type="compositionally biased region" description="Polar residues" evidence="1">
    <location>
        <begin position="182"/>
        <end position="197"/>
    </location>
</feature>
<evidence type="ECO:0000313" key="3">
    <source>
        <dbReference type="EMBL" id="RZF48499.1"/>
    </source>
</evidence>
<dbReference type="AlphaFoldDB" id="A0A482XSN8"/>
<feature type="transmembrane region" description="Helical" evidence="2">
    <location>
        <begin position="343"/>
        <end position="366"/>
    </location>
</feature>
<proteinExistence type="predicted"/>
<accession>A0A482XSN8</accession>
<dbReference type="Proteomes" id="UP000291343">
    <property type="component" value="Unassembled WGS sequence"/>
</dbReference>
<evidence type="ECO:0000256" key="1">
    <source>
        <dbReference type="SAM" id="MobiDB-lite"/>
    </source>
</evidence>